<evidence type="ECO:0000259" key="7">
    <source>
        <dbReference type="SMART" id="SM00072"/>
    </source>
</evidence>
<feature type="binding site" evidence="6">
    <location>
        <begin position="11"/>
        <end position="18"/>
    </location>
    <ligand>
        <name>ATP</name>
        <dbReference type="ChEBI" id="CHEBI:30616"/>
    </ligand>
</feature>
<comment type="similarity">
    <text evidence="6">Belongs to the ribose 1,5-bisphosphokinase family.</text>
</comment>
<comment type="catalytic activity">
    <reaction evidence="1 6">
        <text>alpha-D-ribose 1,5-bisphosphate + ATP = 5-phospho-alpha-D-ribose 1-diphosphate + ADP</text>
        <dbReference type="Rhea" id="RHEA:20109"/>
        <dbReference type="ChEBI" id="CHEBI:30616"/>
        <dbReference type="ChEBI" id="CHEBI:58017"/>
        <dbReference type="ChEBI" id="CHEBI:68688"/>
        <dbReference type="ChEBI" id="CHEBI:456216"/>
        <dbReference type="EC" id="2.7.4.23"/>
    </reaction>
</comment>
<evidence type="ECO:0000256" key="2">
    <source>
        <dbReference type="ARBA" id="ARBA00005069"/>
    </source>
</evidence>
<gene>
    <name evidence="6" type="primary">phnN</name>
    <name evidence="8" type="ORF">SAMN05660686_00141</name>
</gene>
<keyword evidence="5 6" id="KW-0067">ATP-binding</keyword>
<comment type="pathway">
    <text evidence="2 6">Metabolic intermediate biosynthesis; 5-phospho-alpha-D-ribose 1-diphosphate biosynthesis; 5-phospho-alpha-D-ribose 1-diphosphate from D-ribose 5-phosphate (route II): step 3/3.</text>
</comment>
<dbReference type="UniPathway" id="UPA00087">
    <property type="reaction ID" value="UER00175"/>
</dbReference>
<dbReference type="AlphaFoldDB" id="A0A8G2F161"/>
<dbReference type="InterPro" id="IPR008145">
    <property type="entry name" value="GK/Ca_channel_bsu"/>
</dbReference>
<dbReference type="OrthoDB" id="341217at2"/>
<dbReference type="InterPro" id="IPR012699">
    <property type="entry name" value="PhnN"/>
</dbReference>
<evidence type="ECO:0000256" key="5">
    <source>
        <dbReference type="ARBA" id="ARBA00022840"/>
    </source>
</evidence>
<keyword evidence="4 6" id="KW-0547">Nucleotide-binding</keyword>
<dbReference type="RefSeq" id="WP_093147462.1">
    <property type="nucleotide sequence ID" value="NZ_FNBW01000001.1"/>
</dbReference>
<feature type="domain" description="Guanylate kinase/L-type calcium channel beta subunit" evidence="7">
    <location>
        <begin position="3"/>
        <end position="183"/>
    </location>
</feature>
<keyword evidence="3 6" id="KW-0808">Transferase</keyword>
<dbReference type="GO" id="GO:0033863">
    <property type="term" value="F:ribose 1,5-bisphosphate phosphokinase activity"/>
    <property type="evidence" value="ECO:0007669"/>
    <property type="project" value="UniProtKB-UniRule"/>
</dbReference>
<dbReference type="SUPFAM" id="SSF52540">
    <property type="entry name" value="P-loop containing nucleoside triphosphate hydrolases"/>
    <property type="match status" value="1"/>
</dbReference>
<dbReference type="Proteomes" id="UP000198615">
    <property type="component" value="Unassembled WGS sequence"/>
</dbReference>
<evidence type="ECO:0000313" key="8">
    <source>
        <dbReference type="EMBL" id="SDF07441.1"/>
    </source>
</evidence>
<keyword evidence="9" id="KW-1185">Reference proteome</keyword>
<dbReference type="Pfam" id="PF13671">
    <property type="entry name" value="AAA_33"/>
    <property type="match status" value="1"/>
</dbReference>
<dbReference type="HAMAP" id="MF_00836">
    <property type="entry name" value="PhnN"/>
    <property type="match status" value="1"/>
</dbReference>
<proteinExistence type="inferred from homology"/>
<dbReference type="GO" id="GO:0005524">
    <property type="term" value="F:ATP binding"/>
    <property type="evidence" value="ECO:0007669"/>
    <property type="project" value="UniProtKB-KW"/>
</dbReference>
<evidence type="ECO:0000256" key="6">
    <source>
        <dbReference type="HAMAP-Rule" id="MF_00836"/>
    </source>
</evidence>
<protein>
    <recommendedName>
        <fullName evidence="6">Ribose 1,5-bisphosphate phosphokinase PhnN</fullName>
        <ecNumber evidence="6">2.7.4.23</ecNumber>
    </recommendedName>
    <alternativeName>
        <fullName evidence="6">Ribose 1,5-bisphosphokinase</fullName>
    </alternativeName>
</protein>
<dbReference type="SMART" id="SM00072">
    <property type="entry name" value="GuKc"/>
    <property type="match status" value="1"/>
</dbReference>
<dbReference type="PANTHER" id="PTHR23117">
    <property type="entry name" value="GUANYLATE KINASE-RELATED"/>
    <property type="match status" value="1"/>
</dbReference>
<dbReference type="NCBIfam" id="TIGR02322">
    <property type="entry name" value="phosphon_PhnN"/>
    <property type="match status" value="1"/>
</dbReference>
<comment type="function">
    <text evidence="6">Catalyzes the phosphorylation of ribose 1,5-bisphosphate to 5-phospho-D-ribosyl alpha-1-diphosphate (PRPP).</text>
</comment>
<evidence type="ECO:0000313" key="9">
    <source>
        <dbReference type="Proteomes" id="UP000198615"/>
    </source>
</evidence>
<evidence type="ECO:0000256" key="4">
    <source>
        <dbReference type="ARBA" id="ARBA00022741"/>
    </source>
</evidence>
<sequence>MARGTLILVVGPSGSGKDTLIDAAKAALADDPRFHFPQRDITRPAKAGGEDHNPVDTATFKSRQAASAYALSWGAHELFYGVPTAIADHLARGTSVVVNVSRSVIAEARDRFPPTAVVSLSVPEAVLRHRLAARGRETAEQIDARVARAAAVPVSGPNVFQVVNDDTVETAVARFLAALDAAASLTG</sequence>
<keyword evidence="8" id="KW-0418">Kinase</keyword>
<dbReference type="InterPro" id="IPR027417">
    <property type="entry name" value="P-loop_NTPase"/>
</dbReference>
<organism evidence="8 9">
    <name type="scientific">Thalassobaculum litoreum DSM 18839</name>
    <dbReference type="NCBI Taxonomy" id="1123362"/>
    <lineage>
        <taxon>Bacteria</taxon>
        <taxon>Pseudomonadati</taxon>
        <taxon>Pseudomonadota</taxon>
        <taxon>Alphaproteobacteria</taxon>
        <taxon>Rhodospirillales</taxon>
        <taxon>Thalassobaculaceae</taxon>
        <taxon>Thalassobaculum</taxon>
    </lineage>
</organism>
<dbReference type="Gene3D" id="3.40.50.300">
    <property type="entry name" value="P-loop containing nucleotide triphosphate hydrolases"/>
    <property type="match status" value="1"/>
</dbReference>
<dbReference type="EC" id="2.7.4.23" evidence="6"/>
<accession>A0A8G2F161</accession>
<dbReference type="GO" id="GO:0005829">
    <property type="term" value="C:cytosol"/>
    <property type="evidence" value="ECO:0007669"/>
    <property type="project" value="TreeGrafter"/>
</dbReference>
<evidence type="ECO:0000256" key="1">
    <source>
        <dbReference type="ARBA" id="ARBA00000373"/>
    </source>
</evidence>
<dbReference type="EMBL" id="FNBW01000001">
    <property type="protein sequence ID" value="SDF07441.1"/>
    <property type="molecule type" value="Genomic_DNA"/>
</dbReference>
<reference evidence="8 9" key="1">
    <citation type="submission" date="2016-10" db="EMBL/GenBank/DDBJ databases">
        <authorList>
            <person name="Varghese N."/>
            <person name="Submissions S."/>
        </authorList>
    </citation>
    <scope>NUCLEOTIDE SEQUENCE [LARGE SCALE GENOMIC DNA]</scope>
    <source>
        <strain evidence="8 9">DSM 18839</strain>
    </source>
</reference>
<dbReference type="PANTHER" id="PTHR23117:SF8">
    <property type="entry name" value="RIBOSE 1,5-BISPHOSPHATE PHOSPHOKINASE PHNN"/>
    <property type="match status" value="1"/>
</dbReference>
<dbReference type="GO" id="GO:0006015">
    <property type="term" value="P:5-phosphoribose 1-diphosphate biosynthetic process"/>
    <property type="evidence" value="ECO:0007669"/>
    <property type="project" value="UniProtKB-UniRule"/>
</dbReference>
<comment type="caution">
    <text evidence="8">The sequence shown here is derived from an EMBL/GenBank/DDBJ whole genome shotgun (WGS) entry which is preliminary data.</text>
</comment>
<dbReference type="GO" id="GO:0019634">
    <property type="term" value="P:organic phosphonate metabolic process"/>
    <property type="evidence" value="ECO:0007669"/>
    <property type="project" value="UniProtKB-UniRule"/>
</dbReference>
<evidence type="ECO:0000256" key="3">
    <source>
        <dbReference type="ARBA" id="ARBA00022679"/>
    </source>
</evidence>
<name>A0A8G2F161_9PROT</name>